<dbReference type="InterPro" id="IPR029039">
    <property type="entry name" value="Flavoprotein-like_sf"/>
</dbReference>
<dbReference type="Pfam" id="PF12641">
    <property type="entry name" value="Flavodoxin_3"/>
    <property type="match status" value="1"/>
</dbReference>
<evidence type="ECO:0000313" key="2">
    <source>
        <dbReference type="EMBL" id="SFG09680.1"/>
    </source>
</evidence>
<dbReference type="Gene3D" id="3.40.50.360">
    <property type="match status" value="1"/>
</dbReference>
<dbReference type="SUPFAM" id="SSF52218">
    <property type="entry name" value="Flavoproteins"/>
    <property type="match status" value="1"/>
</dbReference>
<dbReference type="AlphaFoldDB" id="A0A1I2P2M6"/>
<dbReference type="InterPro" id="IPR054633">
    <property type="entry name" value="BilS"/>
</dbReference>
<dbReference type="InterPro" id="IPR008254">
    <property type="entry name" value="Flavodoxin/NO_synth"/>
</dbReference>
<dbReference type="eggNOG" id="COG0716">
    <property type="taxonomic scope" value="Bacteria"/>
</dbReference>
<dbReference type="PROSITE" id="PS50902">
    <property type="entry name" value="FLAVODOXIN_LIKE"/>
    <property type="match status" value="1"/>
</dbReference>
<dbReference type="EMBL" id="FOOE01000025">
    <property type="protein sequence ID" value="SFG09680.1"/>
    <property type="molecule type" value="Genomic_DNA"/>
</dbReference>
<keyword evidence="3" id="KW-1185">Reference proteome</keyword>
<dbReference type="STRING" id="1529.SAMN04487885_12541"/>
<proteinExistence type="predicted"/>
<dbReference type="InterPro" id="IPR001226">
    <property type="entry name" value="Flavodoxin_CS"/>
</dbReference>
<dbReference type="GO" id="GO:0016651">
    <property type="term" value="F:oxidoreductase activity, acting on NAD(P)H"/>
    <property type="evidence" value="ECO:0007669"/>
    <property type="project" value="UniProtKB-ARBA"/>
</dbReference>
<name>A0A1I2P2M6_9CLOT</name>
<dbReference type="GO" id="GO:0010181">
    <property type="term" value="F:FMN binding"/>
    <property type="evidence" value="ECO:0007669"/>
    <property type="project" value="InterPro"/>
</dbReference>
<organism evidence="2 3">
    <name type="scientific">Clostridium cadaveris</name>
    <dbReference type="NCBI Taxonomy" id="1529"/>
    <lineage>
        <taxon>Bacteria</taxon>
        <taxon>Bacillati</taxon>
        <taxon>Bacillota</taxon>
        <taxon>Clostridia</taxon>
        <taxon>Eubacteriales</taxon>
        <taxon>Clostridiaceae</taxon>
        <taxon>Clostridium</taxon>
    </lineage>
</organism>
<dbReference type="PROSITE" id="PS00201">
    <property type="entry name" value="FLAVODOXIN"/>
    <property type="match status" value="1"/>
</dbReference>
<sequence length="165" mass="18901">MEYSIVYSSNTGNTAMLAEIIREQVGSEKCKYFGSVDPKGKDTTLIFVGFWTDKGTCDEKMEEFLKSLRDKKVFIFGTAGFGGSEEYYSRILKSVEKNLDVSNNIVGTYMCQGKMPVSIRNRYEKMMNETDDIKFKNLIDNFDRAASHPNEDDFKEIRDMVKSLV</sequence>
<accession>A0A1I2P2M6</accession>
<dbReference type="NCBIfam" id="NF045594">
    <property type="entry name" value="flavodox_BilS"/>
    <property type="match status" value="1"/>
</dbReference>
<dbReference type="RefSeq" id="WP_074846265.1">
    <property type="nucleotide sequence ID" value="NZ_FOOE01000025.1"/>
</dbReference>
<evidence type="ECO:0000313" key="3">
    <source>
        <dbReference type="Proteomes" id="UP000182135"/>
    </source>
</evidence>
<protein>
    <submittedName>
        <fullName evidence="2">Flavodoxin domain-containing protein</fullName>
    </submittedName>
</protein>
<dbReference type="GO" id="GO:0009055">
    <property type="term" value="F:electron transfer activity"/>
    <property type="evidence" value="ECO:0007669"/>
    <property type="project" value="InterPro"/>
</dbReference>
<reference evidence="2 3" key="1">
    <citation type="submission" date="2016-10" db="EMBL/GenBank/DDBJ databases">
        <authorList>
            <person name="de Groot N.N."/>
        </authorList>
    </citation>
    <scope>NUCLEOTIDE SEQUENCE [LARGE SCALE GENOMIC DNA]</scope>
    <source>
        <strain evidence="2 3">NLAE-zl-G419</strain>
    </source>
</reference>
<feature type="domain" description="Flavodoxin-like" evidence="1">
    <location>
        <begin position="3"/>
        <end position="165"/>
    </location>
</feature>
<dbReference type="OrthoDB" id="307208at2"/>
<evidence type="ECO:0000259" key="1">
    <source>
        <dbReference type="PROSITE" id="PS50902"/>
    </source>
</evidence>
<dbReference type="Proteomes" id="UP000182135">
    <property type="component" value="Unassembled WGS sequence"/>
</dbReference>
<gene>
    <name evidence="2" type="ORF">SAMN04487885_12541</name>
</gene>